<accession>A0A3D9IBZ5</accession>
<keyword evidence="2" id="KW-0808">Transferase</keyword>
<sequence>MLNDQTNLIGNKVQLRDIQLDDFLELYQLTYGEEKPEWKNWDAPYFPLKPISFEEFQEGMRERIEDTIEPRTRMIIQSNNEIIGIVSYYWEHKPSNWLEIGIVIYKPDYWNGGFGTESLRLWIQYLFIEFSLVRIGLTTWSGNVRMMKVAEKLGMKLEGQIRKCRLHDGIYYDSIRMGILREEWNEKKLGDNAISLRRMERD</sequence>
<dbReference type="PANTHER" id="PTHR43415">
    <property type="entry name" value="SPERMIDINE N(1)-ACETYLTRANSFERASE"/>
    <property type="match status" value="1"/>
</dbReference>
<dbReference type="GO" id="GO:0016747">
    <property type="term" value="F:acyltransferase activity, transferring groups other than amino-acyl groups"/>
    <property type="evidence" value="ECO:0007669"/>
    <property type="project" value="InterPro"/>
</dbReference>
<proteinExistence type="predicted"/>
<comment type="caution">
    <text evidence="2">The sequence shown here is derived from an EMBL/GenBank/DDBJ whole genome shotgun (WGS) entry which is preliminary data.</text>
</comment>
<dbReference type="InterPro" id="IPR000182">
    <property type="entry name" value="GNAT_dom"/>
</dbReference>
<feature type="domain" description="N-acetyltransferase" evidence="1">
    <location>
        <begin position="24"/>
        <end position="182"/>
    </location>
</feature>
<dbReference type="Gene3D" id="3.40.630.30">
    <property type="match status" value="1"/>
</dbReference>
<protein>
    <submittedName>
        <fullName evidence="2">RimJ/RimL family protein N-acetyltransferase</fullName>
    </submittedName>
</protein>
<dbReference type="RefSeq" id="WP_181907405.1">
    <property type="nucleotide sequence ID" value="NZ_QRDY01000007.1"/>
</dbReference>
<reference evidence="2 3" key="1">
    <citation type="submission" date="2018-07" db="EMBL/GenBank/DDBJ databases">
        <title>Genomic Encyclopedia of Type Strains, Phase III (KMG-III): the genomes of soil and plant-associated and newly described type strains.</title>
        <authorList>
            <person name="Whitman W."/>
        </authorList>
    </citation>
    <scope>NUCLEOTIDE SEQUENCE [LARGE SCALE GENOMIC DNA]</scope>
    <source>
        <strain evidence="2 3">CECT 8236</strain>
    </source>
</reference>
<evidence type="ECO:0000313" key="3">
    <source>
        <dbReference type="Proteomes" id="UP000256869"/>
    </source>
</evidence>
<dbReference type="CDD" id="cd04301">
    <property type="entry name" value="NAT_SF"/>
    <property type="match status" value="1"/>
</dbReference>
<dbReference type="PROSITE" id="PS51186">
    <property type="entry name" value="GNAT"/>
    <property type="match status" value="1"/>
</dbReference>
<dbReference type="InterPro" id="IPR016181">
    <property type="entry name" value="Acyl_CoA_acyltransferase"/>
</dbReference>
<evidence type="ECO:0000259" key="1">
    <source>
        <dbReference type="PROSITE" id="PS51186"/>
    </source>
</evidence>
<dbReference type="Proteomes" id="UP000256869">
    <property type="component" value="Unassembled WGS sequence"/>
</dbReference>
<organism evidence="2 3">
    <name type="scientific">Cohnella lupini</name>
    <dbReference type="NCBI Taxonomy" id="1294267"/>
    <lineage>
        <taxon>Bacteria</taxon>
        <taxon>Bacillati</taxon>
        <taxon>Bacillota</taxon>
        <taxon>Bacilli</taxon>
        <taxon>Bacillales</taxon>
        <taxon>Paenibacillaceae</taxon>
        <taxon>Cohnella</taxon>
    </lineage>
</organism>
<dbReference type="SUPFAM" id="SSF55729">
    <property type="entry name" value="Acyl-CoA N-acyltransferases (Nat)"/>
    <property type="match status" value="1"/>
</dbReference>
<keyword evidence="3" id="KW-1185">Reference proteome</keyword>
<dbReference type="AlphaFoldDB" id="A0A3D9IBZ5"/>
<gene>
    <name evidence="2" type="ORF">DFP95_10713</name>
</gene>
<dbReference type="Pfam" id="PF13302">
    <property type="entry name" value="Acetyltransf_3"/>
    <property type="match status" value="1"/>
</dbReference>
<name>A0A3D9IBZ5_9BACL</name>
<dbReference type="EMBL" id="QRDY01000007">
    <property type="protein sequence ID" value="RED59175.1"/>
    <property type="molecule type" value="Genomic_DNA"/>
</dbReference>
<dbReference type="PANTHER" id="PTHR43415:SF4">
    <property type="entry name" value="N-ACETYLTRANSFERASE DOMAIN-CONTAINING PROTEIN"/>
    <property type="match status" value="1"/>
</dbReference>
<evidence type="ECO:0000313" key="2">
    <source>
        <dbReference type="EMBL" id="RED59175.1"/>
    </source>
</evidence>